<keyword evidence="2" id="KW-1185">Reference proteome</keyword>
<proteinExistence type="predicted"/>
<protein>
    <submittedName>
        <fullName evidence="1">Uncharacterized protein</fullName>
    </submittedName>
</protein>
<name>A0A1C6T6I4_9ACTN</name>
<dbReference type="EMBL" id="FMHW01000002">
    <property type="protein sequence ID" value="SCL37426.1"/>
    <property type="molecule type" value="Genomic_DNA"/>
</dbReference>
<dbReference type="AlphaFoldDB" id="A0A1C6T6I4"/>
<gene>
    <name evidence="1" type="ORF">GA0074692_4662</name>
</gene>
<evidence type="ECO:0000313" key="1">
    <source>
        <dbReference type="EMBL" id="SCL37426.1"/>
    </source>
</evidence>
<evidence type="ECO:0000313" key="2">
    <source>
        <dbReference type="Proteomes" id="UP000198959"/>
    </source>
</evidence>
<accession>A0A1C6T6I4</accession>
<organism evidence="1 2">
    <name type="scientific">Micromonospora pallida</name>
    <dbReference type="NCBI Taxonomy" id="145854"/>
    <lineage>
        <taxon>Bacteria</taxon>
        <taxon>Bacillati</taxon>
        <taxon>Actinomycetota</taxon>
        <taxon>Actinomycetes</taxon>
        <taxon>Micromonosporales</taxon>
        <taxon>Micromonosporaceae</taxon>
        <taxon>Micromonospora</taxon>
    </lineage>
</organism>
<dbReference type="Proteomes" id="UP000198959">
    <property type="component" value="Unassembled WGS sequence"/>
</dbReference>
<reference evidence="2" key="1">
    <citation type="submission" date="2016-06" db="EMBL/GenBank/DDBJ databases">
        <authorList>
            <person name="Varghese N."/>
            <person name="Submissions Spin"/>
        </authorList>
    </citation>
    <scope>NUCLEOTIDE SEQUENCE [LARGE SCALE GENOMIC DNA]</scope>
    <source>
        <strain evidence="2">DSM 43817</strain>
    </source>
</reference>
<sequence>MVPTTATPVGPGLFPPAAPTPGLIDYVSRATAAG</sequence>
<dbReference type="STRING" id="145854.GA0074692_4662"/>